<evidence type="ECO:0000259" key="2">
    <source>
        <dbReference type="Pfam" id="PF20994"/>
    </source>
</evidence>
<keyword evidence="4" id="KW-1185">Reference proteome</keyword>
<dbReference type="AlphaFoldDB" id="A0A9W8XTL1"/>
<feature type="compositionally biased region" description="Acidic residues" evidence="1">
    <location>
        <begin position="398"/>
        <end position="414"/>
    </location>
</feature>
<evidence type="ECO:0000313" key="3">
    <source>
        <dbReference type="EMBL" id="KAJ4358436.1"/>
    </source>
</evidence>
<protein>
    <recommendedName>
        <fullName evidence="2">Inner kinetochore subunit AME1 domain-containing protein</fullName>
    </recommendedName>
</protein>
<name>A0A9W8XTL1_9PLEO</name>
<dbReference type="EMBL" id="JAPEUX010000002">
    <property type="protein sequence ID" value="KAJ4358436.1"/>
    <property type="molecule type" value="Genomic_DNA"/>
</dbReference>
<organism evidence="3 4">
    <name type="scientific">Didymosphaeria variabile</name>
    <dbReference type="NCBI Taxonomy" id="1932322"/>
    <lineage>
        <taxon>Eukaryota</taxon>
        <taxon>Fungi</taxon>
        <taxon>Dikarya</taxon>
        <taxon>Ascomycota</taxon>
        <taxon>Pezizomycotina</taxon>
        <taxon>Dothideomycetes</taxon>
        <taxon>Pleosporomycetidae</taxon>
        <taxon>Pleosporales</taxon>
        <taxon>Massarineae</taxon>
        <taxon>Didymosphaeriaceae</taxon>
        <taxon>Didymosphaeria</taxon>
    </lineage>
</organism>
<feature type="compositionally biased region" description="Basic residues" evidence="1">
    <location>
        <begin position="373"/>
        <end position="382"/>
    </location>
</feature>
<feature type="region of interest" description="Disordered" evidence="1">
    <location>
        <begin position="35"/>
        <end position="132"/>
    </location>
</feature>
<dbReference type="Pfam" id="PF20994">
    <property type="entry name" value="CENPU"/>
    <property type="match status" value="1"/>
</dbReference>
<dbReference type="InterPro" id="IPR048743">
    <property type="entry name" value="AME1"/>
</dbReference>
<feature type="region of interest" description="Disordered" evidence="1">
    <location>
        <begin position="1"/>
        <end position="23"/>
    </location>
</feature>
<feature type="region of interest" description="Disordered" evidence="1">
    <location>
        <begin position="172"/>
        <end position="414"/>
    </location>
</feature>
<feature type="region of interest" description="Disordered" evidence="1">
    <location>
        <begin position="594"/>
        <end position="613"/>
    </location>
</feature>
<gene>
    <name evidence="3" type="ORF">N0V89_003019</name>
</gene>
<feature type="domain" description="Inner kinetochore subunit AME1" evidence="2">
    <location>
        <begin position="456"/>
        <end position="644"/>
    </location>
</feature>
<feature type="compositionally biased region" description="Basic and acidic residues" evidence="1">
    <location>
        <begin position="1"/>
        <end position="13"/>
    </location>
</feature>
<dbReference type="Proteomes" id="UP001140513">
    <property type="component" value="Unassembled WGS sequence"/>
</dbReference>
<sequence>MAPIDRAEREARRQQRKRGAGITSAITDFNFNFSFGAPAAKHSSVPPQRTQRTPTPRQQTPRTLNSSAKRHRSASVHRSSSVRRLVTPKALVTPQLGKRKRGSKDAQALEDDEEPDELSPDQYNETHSIERARRVVGTVAPIHEEVNDEPDELSMVLEGVGSWRKHAADAVIPAKIPTPTSVAQKRSPSVSGSAAGSIRSRLSTQRSKSTEAPPETPSIVATGGASQLSAQSNLMTPAIALEEDEEDELTPAPASVTPRVVGKQPTVASVTQEDEVDELSSPTQPASTGMTPTPIAPEEQIRPSPPGQEPNKPADPAPAKRGGPKRVISEENEVRSTPAATKPRRKKTSLDVQEESADVEDSVDELSPEVNRTRKSTAKRKQNVQPMRRQEHPVEISSAEEEFEAEELMQEDEVDISVLPAPREKPVKRMDSKPARKRPKFSGPKQAISVMRIKGSTVRGITVADTTRTILEENIDHQVQRMATKMQTTEDSSRRKKLRGHINLALAFKESLVEKLMDLQDANDTLSAGFKKRKLLRKDNVERRKEILQIQNNRHEIALEMDDERAVYDAEKTRAEANNQLSANMFEIQAAIQNGRERARREDREDEGPERPLSMLIEKVGRQVGSVGGGLLASIQHFNEGLERAAGWLEGRA</sequence>
<feature type="compositionally biased region" description="Pro residues" evidence="1">
    <location>
        <begin position="303"/>
        <end position="316"/>
    </location>
</feature>
<dbReference type="OrthoDB" id="5377952at2759"/>
<feature type="compositionally biased region" description="Polar residues" evidence="1">
    <location>
        <begin position="178"/>
        <end position="207"/>
    </location>
</feature>
<dbReference type="RefSeq" id="XP_056075295.1">
    <property type="nucleotide sequence ID" value="XM_056211822.1"/>
</dbReference>
<comment type="caution">
    <text evidence="3">The sequence shown here is derived from an EMBL/GenBank/DDBJ whole genome shotgun (WGS) entry which is preliminary data.</text>
</comment>
<feature type="region of interest" description="Disordered" evidence="1">
    <location>
        <begin position="426"/>
        <end position="445"/>
    </location>
</feature>
<feature type="compositionally biased region" description="Polar residues" evidence="1">
    <location>
        <begin position="280"/>
        <end position="291"/>
    </location>
</feature>
<dbReference type="GeneID" id="80906549"/>
<evidence type="ECO:0000256" key="1">
    <source>
        <dbReference type="SAM" id="MobiDB-lite"/>
    </source>
</evidence>
<evidence type="ECO:0000313" key="4">
    <source>
        <dbReference type="Proteomes" id="UP001140513"/>
    </source>
</evidence>
<feature type="compositionally biased region" description="Low complexity" evidence="1">
    <location>
        <begin position="46"/>
        <end position="67"/>
    </location>
</feature>
<proteinExistence type="predicted"/>
<accession>A0A9W8XTL1</accession>
<reference evidence="3" key="1">
    <citation type="submission" date="2022-10" db="EMBL/GenBank/DDBJ databases">
        <title>Tapping the CABI collections for fungal endophytes: first genome assemblies for Collariella, Neodidymelliopsis, Ascochyta clinopodiicola, Didymella pomorum, Didymosphaeria variabile, Neocosmospora piperis and Neocucurbitaria cava.</title>
        <authorList>
            <person name="Hill R."/>
        </authorList>
    </citation>
    <scope>NUCLEOTIDE SEQUENCE</scope>
    <source>
        <strain evidence="3">IMI 356815</strain>
    </source>
</reference>
<feature type="compositionally biased region" description="Acidic residues" evidence="1">
    <location>
        <begin position="108"/>
        <end position="119"/>
    </location>
</feature>
<feature type="compositionally biased region" description="Polar residues" evidence="1">
    <location>
        <begin position="224"/>
        <end position="235"/>
    </location>
</feature>
<feature type="compositionally biased region" description="Acidic residues" evidence="1">
    <location>
        <begin position="352"/>
        <end position="367"/>
    </location>
</feature>